<dbReference type="GO" id="GO:0005886">
    <property type="term" value="C:plasma membrane"/>
    <property type="evidence" value="ECO:0007669"/>
    <property type="project" value="UniProtKB-SubCell"/>
</dbReference>
<sequence length="311" mass="35085">MAVVARERQNVPVETQGVGADRRQRFEEIGGKAIIYLLLALGSIIFVAPFVWMVTASLQDVSDMFRWPPSWIPRSPSLDNYVDFFRQERIGRYFFNSAFVALSVTALQLFTSSLAAYTFAKRRFPGRDLLFIITLGTMMIPGQVTLIPNYVILKQIPFFGGNNWLGTGGSGWLDSYWGLIVPQAASAFGIFLMRQYMKSIPDDLLDAARMDGASEFRIYAQIVMPLCRPALAALGIFTFSYVWDDFFWPLIITSSEELRTLPLGLALFVVRNRTAWDLLMAGSVITTIPVLIVFLMFQRHFIRGIAVTGMK</sequence>
<dbReference type="AlphaFoldDB" id="A0A6J4V9E3"/>
<protein>
    <submittedName>
        <fullName evidence="9">ABC transporter, permease protein 2 (Cluster 1, maltose/g3p/polyamine/iron)</fullName>
    </submittedName>
</protein>
<evidence type="ECO:0000256" key="2">
    <source>
        <dbReference type="ARBA" id="ARBA00022448"/>
    </source>
</evidence>
<dbReference type="PANTHER" id="PTHR43744:SF12">
    <property type="entry name" value="ABC TRANSPORTER PERMEASE PROTEIN MG189-RELATED"/>
    <property type="match status" value="1"/>
</dbReference>
<evidence type="ECO:0000256" key="6">
    <source>
        <dbReference type="ARBA" id="ARBA00023136"/>
    </source>
</evidence>
<dbReference type="CDD" id="cd06261">
    <property type="entry name" value="TM_PBP2"/>
    <property type="match status" value="1"/>
</dbReference>
<feature type="transmembrane region" description="Helical" evidence="7">
    <location>
        <begin position="129"/>
        <end position="152"/>
    </location>
</feature>
<keyword evidence="4 7" id="KW-0812">Transmembrane</keyword>
<evidence type="ECO:0000256" key="7">
    <source>
        <dbReference type="RuleBase" id="RU363032"/>
    </source>
</evidence>
<feature type="transmembrane region" description="Helical" evidence="7">
    <location>
        <begin position="176"/>
        <end position="197"/>
    </location>
</feature>
<dbReference type="Pfam" id="PF00528">
    <property type="entry name" value="BPD_transp_1"/>
    <property type="match status" value="1"/>
</dbReference>
<keyword evidence="2 7" id="KW-0813">Transport</keyword>
<dbReference type="EMBL" id="CADCWJ010000526">
    <property type="protein sequence ID" value="CAA9570737.1"/>
    <property type="molecule type" value="Genomic_DNA"/>
</dbReference>
<keyword evidence="6 7" id="KW-0472">Membrane</keyword>
<accession>A0A6J4V9E3</accession>
<feature type="transmembrane region" description="Helical" evidence="7">
    <location>
        <begin position="278"/>
        <end position="297"/>
    </location>
</feature>
<feature type="transmembrane region" description="Helical" evidence="7">
    <location>
        <begin position="93"/>
        <end position="117"/>
    </location>
</feature>
<name>A0A6J4V9E3_9BACT</name>
<keyword evidence="5 7" id="KW-1133">Transmembrane helix</keyword>
<feature type="domain" description="ABC transmembrane type-1" evidence="8">
    <location>
        <begin position="94"/>
        <end position="297"/>
    </location>
</feature>
<evidence type="ECO:0000259" key="8">
    <source>
        <dbReference type="PROSITE" id="PS50928"/>
    </source>
</evidence>
<evidence type="ECO:0000256" key="5">
    <source>
        <dbReference type="ARBA" id="ARBA00022989"/>
    </source>
</evidence>
<feature type="transmembrane region" description="Helical" evidence="7">
    <location>
        <begin position="218"/>
        <end position="243"/>
    </location>
</feature>
<proteinExistence type="inferred from homology"/>
<evidence type="ECO:0000256" key="4">
    <source>
        <dbReference type="ARBA" id="ARBA00022692"/>
    </source>
</evidence>
<keyword evidence="3" id="KW-1003">Cell membrane</keyword>
<evidence type="ECO:0000256" key="1">
    <source>
        <dbReference type="ARBA" id="ARBA00004651"/>
    </source>
</evidence>
<dbReference type="InterPro" id="IPR000515">
    <property type="entry name" value="MetI-like"/>
</dbReference>
<dbReference type="Gene3D" id="1.10.3720.10">
    <property type="entry name" value="MetI-like"/>
    <property type="match status" value="1"/>
</dbReference>
<comment type="subcellular location">
    <subcellularLocation>
        <location evidence="1 7">Cell membrane</location>
        <topology evidence="1 7">Multi-pass membrane protein</topology>
    </subcellularLocation>
</comment>
<gene>
    <name evidence="9" type="ORF">AVDCRST_MAG87-2383</name>
</gene>
<dbReference type="SUPFAM" id="SSF161098">
    <property type="entry name" value="MetI-like"/>
    <property type="match status" value="1"/>
</dbReference>
<reference evidence="9" key="1">
    <citation type="submission" date="2020-02" db="EMBL/GenBank/DDBJ databases">
        <authorList>
            <person name="Meier V. D."/>
        </authorList>
    </citation>
    <scope>NUCLEOTIDE SEQUENCE</scope>
    <source>
        <strain evidence="9">AVDCRST_MAG87</strain>
    </source>
</reference>
<organism evidence="9">
    <name type="scientific">uncultured Thermomicrobiales bacterium</name>
    <dbReference type="NCBI Taxonomy" id="1645740"/>
    <lineage>
        <taxon>Bacteria</taxon>
        <taxon>Pseudomonadati</taxon>
        <taxon>Thermomicrobiota</taxon>
        <taxon>Thermomicrobia</taxon>
        <taxon>Thermomicrobiales</taxon>
        <taxon>environmental samples</taxon>
    </lineage>
</organism>
<evidence type="ECO:0000313" key="9">
    <source>
        <dbReference type="EMBL" id="CAA9570737.1"/>
    </source>
</evidence>
<dbReference type="PROSITE" id="PS50928">
    <property type="entry name" value="ABC_TM1"/>
    <property type="match status" value="1"/>
</dbReference>
<dbReference type="GO" id="GO:0055085">
    <property type="term" value="P:transmembrane transport"/>
    <property type="evidence" value="ECO:0007669"/>
    <property type="project" value="InterPro"/>
</dbReference>
<feature type="transmembrane region" description="Helical" evidence="7">
    <location>
        <begin position="33"/>
        <end position="54"/>
    </location>
</feature>
<evidence type="ECO:0000256" key="3">
    <source>
        <dbReference type="ARBA" id="ARBA00022475"/>
    </source>
</evidence>
<dbReference type="PANTHER" id="PTHR43744">
    <property type="entry name" value="ABC TRANSPORTER PERMEASE PROTEIN MG189-RELATED-RELATED"/>
    <property type="match status" value="1"/>
</dbReference>
<comment type="similarity">
    <text evidence="7">Belongs to the binding-protein-dependent transport system permease family.</text>
</comment>
<dbReference type="InterPro" id="IPR035906">
    <property type="entry name" value="MetI-like_sf"/>
</dbReference>